<dbReference type="InterPro" id="IPR023299">
    <property type="entry name" value="ATPase_P-typ_cyto_dom_N"/>
</dbReference>
<sequence>MMTIEEMAGMDVLCSDKTLTLTMNKLSVDRNLIELFTKGVEKEHVILLTARASRTEYQDAIDAAIVGMFADPKEAQARIRGVHFLPFNPIDKRTTLTYIDFHGNWHRVSKGAPEQEKLVSLAASYDGYKDDKGLISSLFIYIRTFCNCKKGC</sequence>
<dbReference type="OrthoDB" id="1421891at2759"/>
<dbReference type="SMR" id="A0A444WQF6"/>
<comment type="caution">
    <text evidence="2">The sequence shown here is derived from an EMBL/GenBank/DDBJ whole genome shotgun (WGS) entry which is preliminary data.</text>
</comment>
<evidence type="ECO:0000313" key="3">
    <source>
        <dbReference type="Proteomes" id="UP000289738"/>
    </source>
</evidence>
<keyword evidence="3" id="KW-1185">Reference proteome</keyword>
<dbReference type="Proteomes" id="UP000289738">
    <property type="component" value="Unassembled WGS sequence"/>
</dbReference>
<dbReference type="InterPro" id="IPR023214">
    <property type="entry name" value="HAD_sf"/>
</dbReference>
<dbReference type="SUPFAM" id="SSF81660">
    <property type="entry name" value="Metal cation-transporting ATPase, ATP-binding domain N"/>
    <property type="match status" value="1"/>
</dbReference>
<evidence type="ECO:0008006" key="4">
    <source>
        <dbReference type="Google" id="ProtNLM"/>
    </source>
</evidence>
<organism evidence="2 3">
    <name type="scientific">Arachis hypogaea</name>
    <name type="common">Peanut</name>
    <dbReference type="NCBI Taxonomy" id="3818"/>
    <lineage>
        <taxon>Eukaryota</taxon>
        <taxon>Viridiplantae</taxon>
        <taxon>Streptophyta</taxon>
        <taxon>Embryophyta</taxon>
        <taxon>Tracheophyta</taxon>
        <taxon>Spermatophyta</taxon>
        <taxon>Magnoliopsida</taxon>
        <taxon>eudicotyledons</taxon>
        <taxon>Gunneridae</taxon>
        <taxon>Pentapetalae</taxon>
        <taxon>rosids</taxon>
        <taxon>fabids</taxon>
        <taxon>Fabales</taxon>
        <taxon>Fabaceae</taxon>
        <taxon>Papilionoideae</taxon>
        <taxon>50 kb inversion clade</taxon>
        <taxon>dalbergioids sensu lato</taxon>
        <taxon>Dalbergieae</taxon>
        <taxon>Pterocarpus clade</taxon>
        <taxon>Arachis</taxon>
    </lineage>
</organism>
<protein>
    <recommendedName>
        <fullName evidence="4">Plasma membrane ATPase</fullName>
    </recommendedName>
</protein>
<name>A0A444WQF6_ARAHY</name>
<dbReference type="Gramene" id="arahy.Tifrunner.gnm2.ann2.Ah04g206800.1">
    <property type="protein sequence ID" value="arahy.Tifrunner.gnm2.ann2.Ah04g206800.1-CDS"/>
    <property type="gene ID" value="arahy.Tifrunner.gnm2.ann2.Ah04g206800"/>
</dbReference>
<evidence type="ECO:0000313" key="2">
    <source>
        <dbReference type="EMBL" id="RYQ79657.1"/>
    </source>
</evidence>
<dbReference type="Gene3D" id="3.40.50.1000">
    <property type="entry name" value="HAD superfamily/HAD-like"/>
    <property type="match status" value="1"/>
</dbReference>
<proteinExistence type="predicted"/>
<evidence type="ECO:0000256" key="1">
    <source>
        <dbReference type="ARBA" id="ARBA00022842"/>
    </source>
</evidence>
<dbReference type="PANTHER" id="PTHR42861">
    <property type="entry name" value="CALCIUM-TRANSPORTING ATPASE"/>
    <property type="match status" value="1"/>
</dbReference>
<keyword evidence="1" id="KW-0460">Magnesium</keyword>
<accession>A0A444WQF6</accession>
<dbReference type="GO" id="GO:0000166">
    <property type="term" value="F:nucleotide binding"/>
    <property type="evidence" value="ECO:0007669"/>
    <property type="project" value="InterPro"/>
</dbReference>
<dbReference type="AlphaFoldDB" id="A0A444WQF6"/>
<dbReference type="STRING" id="3818.A0A444WQF6"/>
<dbReference type="Gene3D" id="3.40.1110.10">
    <property type="entry name" value="Calcium-transporting ATPase, cytoplasmic domain N"/>
    <property type="match status" value="1"/>
</dbReference>
<reference evidence="2 3" key="1">
    <citation type="submission" date="2019-01" db="EMBL/GenBank/DDBJ databases">
        <title>Sequencing of cultivated peanut Arachis hypogaea provides insights into genome evolution and oil improvement.</title>
        <authorList>
            <person name="Chen X."/>
        </authorList>
    </citation>
    <scope>NUCLEOTIDE SEQUENCE [LARGE SCALE GENOMIC DNA]</scope>
    <source>
        <strain evidence="3">cv. Fuhuasheng</strain>
        <tissue evidence="2">Leaves</tissue>
    </source>
</reference>
<gene>
    <name evidence="2" type="ORF">Ahy_Scaffold2g107611</name>
</gene>
<dbReference type="EMBL" id="SDMP01000022">
    <property type="protein sequence ID" value="RYQ79657.1"/>
    <property type="molecule type" value="Genomic_DNA"/>
</dbReference>